<dbReference type="Gene3D" id="3.20.160.10">
    <property type="entry name" value="vpa0580 domain like"/>
    <property type="match status" value="1"/>
</dbReference>
<reference evidence="1 2" key="1">
    <citation type="submission" date="2017-02" db="EMBL/GenBank/DDBJ databases">
        <authorList>
            <person name="Peterson S.W."/>
        </authorList>
    </citation>
    <scope>NUCLEOTIDE SEQUENCE [LARGE SCALE GENOMIC DNA]</scope>
    <source>
        <strain evidence="1 2">ATCC 49788</strain>
    </source>
</reference>
<dbReference type="Proteomes" id="UP000190460">
    <property type="component" value="Unassembled WGS sequence"/>
</dbReference>
<keyword evidence="2" id="KW-1185">Reference proteome</keyword>
<gene>
    <name evidence="1" type="ORF">SAMN02745130_02259</name>
</gene>
<evidence type="ECO:0000313" key="2">
    <source>
        <dbReference type="Proteomes" id="UP000190460"/>
    </source>
</evidence>
<sequence>MTLEHLLLRLQDPQQLKFAEVIATLETYYQYTPQSFNNGLGAEVIHNPAGTNEGSCKVFAFGLLQQLSAEQTLACFAEHYQNVLATPEGSDHANIRSFMRHGWAGLEFLGSEPALKSKSGG</sequence>
<dbReference type="RefSeq" id="WP_078922740.1">
    <property type="nucleotide sequence ID" value="NZ_FUYB01000010.1"/>
</dbReference>
<dbReference type="Pfam" id="PF08888">
    <property type="entry name" value="HopJ"/>
    <property type="match status" value="1"/>
</dbReference>
<dbReference type="EMBL" id="FUYB01000010">
    <property type="protein sequence ID" value="SKA82181.1"/>
    <property type="molecule type" value="Genomic_DNA"/>
</dbReference>
<dbReference type="InterPro" id="IPR038604">
    <property type="entry name" value="HopJ_sf"/>
</dbReference>
<dbReference type="STRING" id="92487.SAMN02745130_02259"/>
<dbReference type="InterPro" id="IPR014984">
    <property type="entry name" value="HopJ"/>
</dbReference>
<proteinExistence type="predicted"/>
<name>A0A1T4WZZ0_9GAMM</name>
<accession>A0A1T4WZZ0</accession>
<protein>
    <submittedName>
        <fullName evidence="1">HopJ type III effector protein</fullName>
    </submittedName>
</protein>
<organism evidence="1 2">
    <name type="scientific">Thiothrix eikelboomii</name>
    <dbReference type="NCBI Taxonomy" id="92487"/>
    <lineage>
        <taxon>Bacteria</taxon>
        <taxon>Pseudomonadati</taxon>
        <taxon>Pseudomonadota</taxon>
        <taxon>Gammaproteobacteria</taxon>
        <taxon>Thiotrichales</taxon>
        <taxon>Thiotrichaceae</taxon>
        <taxon>Thiothrix</taxon>
    </lineage>
</organism>
<dbReference type="AlphaFoldDB" id="A0A1T4WZZ0"/>
<dbReference type="OrthoDB" id="9790826at2"/>
<evidence type="ECO:0000313" key="1">
    <source>
        <dbReference type="EMBL" id="SKA82181.1"/>
    </source>
</evidence>